<dbReference type="InterPro" id="IPR036291">
    <property type="entry name" value="NAD(P)-bd_dom_sf"/>
</dbReference>
<accession>A0A1E3FLQ8</accession>
<sequence length="239" mass="25145">MSSRTYLVTGASRGIGLAISTLLARRGHRVIGLARHAQGIDFPGELRACDLADLEQTAAVLARISEQHDVDGIVNNAGIVLPQPLGQIDFQSLQTVFDLNVRAAVQVTQHFAEAMKARGHGRIVNICSRAIFGSLDRTAYSAAKSALVGCTHTWALELAEHGVTVNAVAPGPIETELFRQTRPVGSEAERKVLATIPARRLGTPDDVAAAIAFFLSDEAGFVTGQVLAVDGGGSLGGRS</sequence>
<evidence type="ECO:0000313" key="5">
    <source>
        <dbReference type="EMBL" id="MBO1829222.1"/>
    </source>
</evidence>
<dbReference type="PRINTS" id="PR00080">
    <property type="entry name" value="SDRFAMILY"/>
</dbReference>
<dbReference type="GeneID" id="93189279"/>
<dbReference type="PRINTS" id="PR00081">
    <property type="entry name" value="GDHRDH"/>
</dbReference>
<reference evidence="4" key="1">
    <citation type="submission" date="2021-01" db="EMBL/GenBank/DDBJ databases">
        <title>Outbreak of Burkholderia contaminns endophthalmitis traced to a clinical ventilation system.</title>
        <authorList>
            <person name="Lipuma J."/>
            <person name="Spilker T."/>
            <person name="Kratholm J."/>
        </authorList>
    </citation>
    <scope>NUCLEOTIDE SEQUENCE</scope>
    <source>
        <strain evidence="4">HI4954</strain>
    </source>
</reference>
<dbReference type="SMART" id="SM00822">
    <property type="entry name" value="PKS_KR"/>
    <property type="match status" value="1"/>
</dbReference>
<keyword evidence="2" id="KW-0560">Oxidoreductase</keyword>
<protein>
    <submittedName>
        <fullName evidence="4">SDR family oxidoreductase</fullName>
    </submittedName>
</protein>
<dbReference type="RefSeq" id="WP_039354436.1">
    <property type="nucleotide sequence ID" value="NZ_AP018357.1"/>
</dbReference>
<keyword evidence="9" id="KW-1185">Reference proteome</keyword>
<reference evidence="6" key="4">
    <citation type="submission" date="2023-07" db="EMBL/GenBank/DDBJ databases">
        <title>A collection of bacterial strains from the Burkholderia cepacia Research Laboratory and Repository.</title>
        <authorList>
            <person name="Lipuma J."/>
            <person name="Spilker T."/>
            <person name="Caverly L."/>
        </authorList>
    </citation>
    <scope>NUCLEOTIDE SEQUENCE</scope>
    <source>
        <strain evidence="6">AU44979</strain>
    </source>
</reference>
<evidence type="ECO:0000313" key="8">
    <source>
        <dbReference type="Proteomes" id="UP000611459"/>
    </source>
</evidence>
<gene>
    <name evidence="5" type="ORF">J4M89_07490</name>
    <name evidence="4" type="ORF">JIN94_07480</name>
    <name evidence="7" type="ORF">LXE91_28075</name>
    <name evidence="6" type="ORF">QZM56_12390</name>
</gene>
<dbReference type="CDD" id="cd05233">
    <property type="entry name" value="SDR_c"/>
    <property type="match status" value="1"/>
</dbReference>
<dbReference type="PANTHER" id="PTHR42879:SF2">
    <property type="entry name" value="3-OXOACYL-[ACYL-CARRIER-PROTEIN] REDUCTASE FABG"/>
    <property type="match status" value="1"/>
</dbReference>
<evidence type="ECO:0000313" key="4">
    <source>
        <dbReference type="EMBL" id="MBK1929717.1"/>
    </source>
</evidence>
<dbReference type="OrthoDB" id="8665216at2"/>
<dbReference type="Proteomes" id="UP000611459">
    <property type="component" value="Unassembled WGS sequence"/>
</dbReference>
<dbReference type="Proteomes" id="UP001220209">
    <property type="component" value="Chromosome 2"/>
</dbReference>
<dbReference type="EMBL" id="JAENIB010000002">
    <property type="protein sequence ID" value="MBK1929717.1"/>
    <property type="molecule type" value="Genomic_DNA"/>
</dbReference>
<dbReference type="EMBL" id="JAGEMX010000002">
    <property type="protein sequence ID" value="MBO1829222.1"/>
    <property type="molecule type" value="Genomic_DNA"/>
</dbReference>
<evidence type="ECO:0000256" key="2">
    <source>
        <dbReference type="ARBA" id="ARBA00023002"/>
    </source>
</evidence>
<dbReference type="Pfam" id="PF13561">
    <property type="entry name" value="adh_short_C2"/>
    <property type="match status" value="1"/>
</dbReference>
<dbReference type="Proteomes" id="UP000664048">
    <property type="component" value="Unassembled WGS sequence"/>
</dbReference>
<proteinExistence type="inferred from homology"/>
<evidence type="ECO:0000313" key="9">
    <source>
        <dbReference type="Proteomes" id="UP000664048"/>
    </source>
</evidence>
<dbReference type="PANTHER" id="PTHR42879">
    <property type="entry name" value="3-OXOACYL-(ACYL-CARRIER-PROTEIN) REDUCTASE"/>
    <property type="match status" value="1"/>
</dbReference>
<evidence type="ECO:0000259" key="3">
    <source>
        <dbReference type="SMART" id="SM00822"/>
    </source>
</evidence>
<evidence type="ECO:0000313" key="7">
    <source>
        <dbReference type="EMBL" id="WFN19807.1"/>
    </source>
</evidence>
<dbReference type="InterPro" id="IPR057326">
    <property type="entry name" value="KR_dom"/>
</dbReference>
<dbReference type="InterPro" id="IPR050259">
    <property type="entry name" value="SDR"/>
</dbReference>
<dbReference type="FunFam" id="3.40.50.720:FF:000173">
    <property type="entry name" value="3-oxoacyl-[acyl-carrier protein] reductase"/>
    <property type="match status" value="1"/>
</dbReference>
<dbReference type="EMBL" id="CP090641">
    <property type="protein sequence ID" value="WFN19807.1"/>
    <property type="molecule type" value="Genomic_DNA"/>
</dbReference>
<reference evidence="7 10" key="3">
    <citation type="submission" date="2021-12" db="EMBL/GenBank/DDBJ databases">
        <title>Genomic and phenotypic characterization of three Burkholderia contaminans isolates recovered from different sources.</title>
        <authorList>
            <person name="Lopez De Volder A."/>
            <person name="Fan Y."/>
            <person name="Nunvar J."/>
            <person name="Herrera T."/>
            <person name="Timp W."/>
            <person name="Degrossi J."/>
        </authorList>
    </citation>
    <scope>NUCLEOTIDE SEQUENCE [LARGE SCALE GENOMIC DNA]</scope>
    <source>
        <strain evidence="7 10">LMG 23361</strain>
    </source>
</reference>
<evidence type="ECO:0000313" key="6">
    <source>
        <dbReference type="EMBL" id="MDN7565301.1"/>
    </source>
</evidence>
<evidence type="ECO:0000256" key="1">
    <source>
        <dbReference type="ARBA" id="ARBA00006484"/>
    </source>
</evidence>
<dbReference type="EMBL" id="JAUJQS010000007">
    <property type="protein sequence ID" value="MDN7565301.1"/>
    <property type="molecule type" value="Genomic_DNA"/>
</dbReference>
<dbReference type="Proteomes" id="UP001172109">
    <property type="component" value="Unassembled WGS sequence"/>
</dbReference>
<comment type="similarity">
    <text evidence="1">Belongs to the short-chain dehydrogenases/reductases (SDR) family.</text>
</comment>
<feature type="domain" description="Ketoreductase" evidence="3">
    <location>
        <begin position="4"/>
        <end position="171"/>
    </location>
</feature>
<organism evidence="4 8">
    <name type="scientific">Burkholderia contaminans</name>
    <dbReference type="NCBI Taxonomy" id="488447"/>
    <lineage>
        <taxon>Bacteria</taxon>
        <taxon>Pseudomonadati</taxon>
        <taxon>Pseudomonadota</taxon>
        <taxon>Betaproteobacteria</taxon>
        <taxon>Burkholderiales</taxon>
        <taxon>Burkholderiaceae</taxon>
        <taxon>Burkholderia</taxon>
        <taxon>Burkholderia cepacia complex</taxon>
    </lineage>
</organism>
<dbReference type="GO" id="GO:0016491">
    <property type="term" value="F:oxidoreductase activity"/>
    <property type="evidence" value="ECO:0007669"/>
    <property type="project" value="UniProtKB-KW"/>
</dbReference>
<evidence type="ECO:0000313" key="10">
    <source>
        <dbReference type="Proteomes" id="UP001220209"/>
    </source>
</evidence>
<dbReference type="Gene3D" id="3.40.50.720">
    <property type="entry name" value="NAD(P)-binding Rossmann-like Domain"/>
    <property type="match status" value="1"/>
</dbReference>
<dbReference type="SUPFAM" id="SSF51735">
    <property type="entry name" value="NAD(P)-binding Rossmann-fold domains"/>
    <property type="match status" value="1"/>
</dbReference>
<dbReference type="NCBIfam" id="NF005753">
    <property type="entry name" value="PRK07577.1"/>
    <property type="match status" value="1"/>
</dbReference>
<name>A0A1E3FLQ8_9BURK</name>
<reference evidence="5 9" key="2">
    <citation type="submission" date="2021-03" db="EMBL/GenBank/DDBJ databases">
        <title>Clinical course, treatment and visual outcome of an outbreak of Burkholderia contaminans endophthalmitis following cataract surgery.</title>
        <authorList>
            <person name="Lind C."/>
            <person name="Olsen K."/>
            <person name="Angelsen N.K."/>
            <person name="Krefting E.A."/>
            <person name="Fossen K."/>
            <person name="Gravningen K."/>
            <person name="Depoorter E."/>
            <person name="Vandamme P."/>
            <person name="Bertelsen G."/>
        </authorList>
    </citation>
    <scope>NUCLEOTIDE SEQUENCE [LARGE SCALE GENOMIC DNA]</scope>
    <source>
        <strain evidence="5 9">51242556</strain>
    </source>
</reference>
<dbReference type="InterPro" id="IPR002347">
    <property type="entry name" value="SDR_fam"/>
</dbReference>
<dbReference type="AlphaFoldDB" id="A0A1E3FLQ8"/>